<evidence type="ECO:0000313" key="3">
    <source>
        <dbReference type="EMBL" id="SQA65606.1"/>
    </source>
</evidence>
<dbReference type="Proteomes" id="UP000267341">
    <property type="component" value="Unassembled WGS sequence"/>
</dbReference>
<evidence type="ECO:0000313" key="2">
    <source>
        <dbReference type="EMBL" id="RKR64370.1"/>
    </source>
</evidence>
<dbReference type="Proteomes" id="UP000251313">
    <property type="component" value="Unassembled WGS sequence"/>
</dbReference>
<reference evidence="2 5" key="2">
    <citation type="submission" date="2018-10" db="EMBL/GenBank/DDBJ databases">
        <title>Genomic Encyclopedia of Type Strains, Phase IV (KMG-IV): sequencing the most valuable type-strain genomes for metagenomic binning, comparative biology and taxonomic classification.</title>
        <authorList>
            <person name="Goeker M."/>
        </authorList>
    </citation>
    <scope>NUCLEOTIDE SEQUENCE [LARGE SCALE GENOMIC DNA]</scope>
    <source>
        <strain evidence="2 5">DSM 5079</strain>
    </source>
</reference>
<accession>A0AB38G2N5</accession>
<evidence type="ECO:0000256" key="1">
    <source>
        <dbReference type="SAM" id="SignalP"/>
    </source>
</evidence>
<protein>
    <recommendedName>
        <fullName evidence="6">Type 1 fimbrial protein</fullName>
    </recommendedName>
</protein>
<keyword evidence="5" id="KW-1185">Reference proteome</keyword>
<keyword evidence="1" id="KW-0732">Signal</keyword>
<comment type="caution">
    <text evidence="3">The sequence shown here is derived from an EMBL/GenBank/DDBJ whole genome shotgun (WGS) entry which is preliminary data.</text>
</comment>
<dbReference type="EMBL" id="RBIZ01000003">
    <property type="protein sequence ID" value="RKR64370.1"/>
    <property type="molecule type" value="Genomic_DNA"/>
</dbReference>
<sequence>MLTGRGVKGMKKSLFAGALFVTALSLSSSVIAAGDGQSGVIHFRGEIVEGACSVGRDNPLHASVSCLRDGTSRTQTVALNSRGSTPLMQDLGTVERHSVNGKSNLQLLVVTYR</sequence>
<gene>
    <name evidence="2" type="ORF">C7387_1063</name>
    <name evidence="3" type="ORF">NCTC11967_04647</name>
</gene>
<dbReference type="EMBL" id="UAVL01000022">
    <property type="protein sequence ID" value="SQA65606.1"/>
    <property type="molecule type" value="Genomic_DNA"/>
</dbReference>
<organism evidence="3 4">
    <name type="scientific">Yokenella regensburgei</name>
    <dbReference type="NCBI Taxonomy" id="158877"/>
    <lineage>
        <taxon>Bacteria</taxon>
        <taxon>Pseudomonadati</taxon>
        <taxon>Pseudomonadota</taxon>
        <taxon>Gammaproteobacteria</taxon>
        <taxon>Enterobacterales</taxon>
        <taxon>Enterobacteriaceae</taxon>
        <taxon>Yokenella</taxon>
    </lineage>
</organism>
<evidence type="ECO:0008006" key="6">
    <source>
        <dbReference type="Google" id="ProtNLM"/>
    </source>
</evidence>
<evidence type="ECO:0000313" key="4">
    <source>
        <dbReference type="Proteomes" id="UP000251313"/>
    </source>
</evidence>
<evidence type="ECO:0000313" key="5">
    <source>
        <dbReference type="Proteomes" id="UP000267341"/>
    </source>
</evidence>
<dbReference type="AlphaFoldDB" id="A0AB38G2N5"/>
<reference evidence="3 4" key="1">
    <citation type="submission" date="2018-06" db="EMBL/GenBank/DDBJ databases">
        <authorList>
            <consortium name="Pathogen Informatics"/>
            <person name="Doyle S."/>
        </authorList>
    </citation>
    <scope>NUCLEOTIDE SEQUENCE [LARGE SCALE GENOMIC DNA]</scope>
    <source>
        <strain evidence="3 4">NCTC11967</strain>
    </source>
</reference>
<feature type="signal peptide" evidence="1">
    <location>
        <begin position="1"/>
        <end position="32"/>
    </location>
</feature>
<proteinExistence type="predicted"/>
<feature type="chain" id="PRO_5044274859" description="Type 1 fimbrial protein" evidence="1">
    <location>
        <begin position="33"/>
        <end position="113"/>
    </location>
</feature>
<name>A0AB38G2N5_9ENTR</name>